<dbReference type="Proteomes" id="UP001189429">
    <property type="component" value="Unassembled WGS sequence"/>
</dbReference>
<comment type="caution">
    <text evidence="1">The sequence shown here is derived from an EMBL/GenBank/DDBJ whole genome shotgun (WGS) entry which is preliminary data.</text>
</comment>
<dbReference type="SUPFAM" id="SSF52540">
    <property type="entry name" value="P-loop containing nucleoside triphosphate hydrolases"/>
    <property type="match status" value="1"/>
</dbReference>
<sequence length="143" mass="15737">RKSRLQRFRQANPGELFPWAPLRALGYTSAGGSNIKLDPETGRPLSSLFKVGFGEPFSNVYDRKIVLMDEVHNLIRARTQFAAQLEVLRARLAAAEDCVIVGFTATPIPDHPSEGRLLLDTFKGDANVGRTDEGFVSSGPPKR</sequence>
<name>A0ABN9X110_9DINO</name>
<protein>
    <submittedName>
        <fullName evidence="1">Uncharacterized protein</fullName>
    </submittedName>
</protein>
<dbReference type="InterPro" id="IPR027417">
    <property type="entry name" value="P-loop_NTPase"/>
</dbReference>
<feature type="non-terminal residue" evidence="1">
    <location>
        <position position="1"/>
    </location>
</feature>
<feature type="non-terminal residue" evidence="1">
    <location>
        <position position="143"/>
    </location>
</feature>
<reference evidence="1" key="1">
    <citation type="submission" date="2023-10" db="EMBL/GenBank/DDBJ databases">
        <authorList>
            <person name="Chen Y."/>
            <person name="Shah S."/>
            <person name="Dougan E. K."/>
            <person name="Thang M."/>
            <person name="Chan C."/>
        </authorList>
    </citation>
    <scope>NUCLEOTIDE SEQUENCE [LARGE SCALE GENOMIC DNA]</scope>
</reference>
<gene>
    <name evidence="1" type="ORF">PCOR1329_LOCUS72448</name>
</gene>
<evidence type="ECO:0000313" key="2">
    <source>
        <dbReference type="Proteomes" id="UP001189429"/>
    </source>
</evidence>
<dbReference type="EMBL" id="CAUYUJ010019686">
    <property type="protein sequence ID" value="CAK0892932.1"/>
    <property type="molecule type" value="Genomic_DNA"/>
</dbReference>
<organism evidence="1 2">
    <name type="scientific">Prorocentrum cordatum</name>
    <dbReference type="NCBI Taxonomy" id="2364126"/>
    <lineage>
        <taxon>Eukaryota</taxon>
        <taxon>Sar</taxon>
        <taxon>Alveolata</taxon>
        <taxon>Dinophyceae</taxon>
        <taxon>Prorocentrales</taxon>
        <taxon>Prorocentraceae</taxon>
        <taxon>Prorocentrum</taxon>
    </lineage>
</organism>
<keyword evidence="2" id="KW-1185">Reference proteome</keyword>
<evidence type="ECO:0000313" key="1">
    <source>
        <dbReference type="EMBL" id="CAK0892932.1"/>
    </source>
</evidence>
<proteinExistence type="predicted"/>
<accession>A0ABN9X110</accession>